<dbReference type="AlphaFoldDB" id="A0A9N9XFQ0"/>
<dbReference type="EMBL" id="OU898283">
    <property type="protein sequence ID" value="CAG9839822.1"/>
    <property type="molecule type" value="Genomic_DNA"/>
</dbReference>
<name>A0A9N9XFQ0_DIABA</name>
<accession>A0A9N9XFQ0</accession>
<proteinExistence type="predicted"/>
<evidence type="ECO:0000313" key="2">
    <source>
        <dbReference type="Proteomes" id="UP001153709"/>
    </source>
</evidence>
<evidence type="ECO:0008006" key="3">
    <source>
        <dbReference type="Google" id="ProtNLM"/>
    </source>
</evidence>
<dbReference type="OrthoDB" id="6778804at2759"/>
<organism evidence="1 2">
    <name type="scientific">Diabrotica balteata</name>
    <name type="common">Banded cucumber beetle</name>
    <dbReference type="NCBI Taxonomy" id="107213"/>
    <lineage>
        <taxon>Eukaryota</taxon>
        <taxon>Metazoa</taxon>
        <taxon>Ecdysozoa</taxon>
        <taxon>Arthropoda</taxon>
        <taxon>Hexapoda</taxon>
        <taxon>Insecta</taxon>
        <taxon>Pterygota</taxon>
        <taxon>Neoptera</taxon>
        <taxon>Endopterygota</taxon>
        <taxon>Coleoptera</taxon>
        <taxon>Polyphaga</taxon>
        <taxon>Cucujiformia</taxon>
        <taxon>Chrysomeloidea</taxon>
        <taxon>Chrysomelidae</taxon>
        <taxon>Galerucinae</taxon>
        <taxon>Diabroticina</taxon>
        <taxon>Diabroticites</taxon>
        <taxon>Diabrotica</taxon>
    </lineage>
</organism>
<sequence>MSSSESEISKPKMKKIKYFQKYKEEWEKLPEFVGWLKKSTKGELAFCKSCNKDINIKSGKDSIIKHSNTNIHKQKCNAIATQRPITRFMKTGISSKTLEESSKTLEDSPKTLEEEIKEAKIRLEAFIAKHNLPPCAIEHLPHLIKKILPDSKIAEGLASSWTKTSAIE</sequence>
<protein>
    <recommendedName>
        <fullName evidence="3">BED-type domain-containing protein</fullName>
    </recommendedName>
</protein>
<keyword evidence="2" id="KW-1185">Reference proteome</keyword>
<reference evidence="1" key="1">
    <citation type="submission" date="2022-01" db="EMBL/GenBank/DDBJ databases">
        <authorList>
            <person name="King R."/>
        </authorList>
    </citation>
    <scope>NUCLEOTIDE SEQUENCE</scope>
</reference>
<evidence type="ECO:0000313" key="1">
    <source>
        <dbReference type="EMBL" id="CAG9839822.1"/>
    </source>
</evidence>
<gene>
    <name evidence="1" type="ORF">DIABBA_LOCUS12552</name>
</gene>
<dbReference type="Proteomes" id="UP001153709">
    <property type="component" value="Chromosome 8"/>
</dbReference>